<dbReference type="AlphaFoldDB" id="A0A9N9J1P6"/>
<reference evidence="1" key="1">
    <citation type="submission" date="2021-06" db="EMBL/GenBank/DDBJ databases">
        <authorList>
            <person name="Kallberg Y."/>
            <person name="Tangrot J."/>
            <person name="Rosling A."/>
        </authorList>
    </citation>
    <scope>NUCLEOTIDE SEQUENCE</scope>
    <source>
        <strain evidence="1">UK204</strain>
    </source>
</reference>
<feature type="non-terminal residue" evidence="1">
    <location>
        <position position="1"/>
    </location>
</feature>
<dbReference type="EMBL" id="CAJVPQ010021950">
    <property type="protein sequence ID" value="CAG8759606.1"/>
    <property type="molecule type" value="Genomic_DNA"/>
</dbReference>
<dbReference type="OrthoDB" id="2341546at2759"/>
<gene>
    <name evidence="1" type="ORF">FCALED_LOCUS16844</name>
</gene>
<comment type="caution">
    <text evidence="1">The sequence shown here is derived from an EMBL/GenBank/DDBJ whole genome shotgun (WGS) entry which is preliminary data.</text>
</comment>
<proteinExistence type="predicted"/>
<sequence length="117" mass="13344">LLQLFNEFKDAIRLGRCIKSSPISLLTRLSDPKNIDYILNIMQSLQRFIDCANSYEKDASISTTSSSNELINRIEEMFKVASEMYEFNNEEAMECFHGANNVSHNVNQSLIMITSTP</sequence>
<evidence type="ECO:0000313" key="1">
    <source>
        <dbReference type="EMBL" id="CAG8759606.1"/>
    </source>
</evidence>
<name>A0A9N9J1P6_9GLOM</name>
<organism evidence="1 2">
    <name type="scientific">Funneliformis caledonium</name>
    <dbReference type="NCBI Taxonomy" id="1117310"/>
    <lineage>
        <taxon>Eukaryota</taxon>
        <taxon>Fungi</taxon>
        <taxon>Fungi incertae sedis</taxon>
        <taxon>Mucoromycota</taxon>
        <taxon>Glomeromycotina</taxon>
        <taxon>Glomeromycetes</taxon>
        <taxon>Glomerales</taxon>
        <taxon>Glomeraceae</taxon>
        <taxon>Funneliformis</taxon>
    </lineage>
</organism>
<dbReference type="Proteomes" id="UP000789570">
    <property type="component" value="Unassembled WGS sequence"/>
</dbReference>
<accession>A0A9N9J1P6</accession>
<evidence type="ECO:0000313" key="2">
    <source>
        <dbReference type="Proteomes" id="UP000789570"/>
    </source>
</evidence>
<feature type="non-terminal residue" evidence="1">
    <location>
        <position position="117"/>
    </location>
</feature>
<keyword evidence="2" id="KW-1185">Reference proteome</keyword>
<protein>
    <submittedName>
        <fullName evidence="1">9686_t:CDS:1</fullName>
    </submittedName>
</protein>